<dbReference type="SUPFAM" id="SSF53756">
    <property type="entry name" value="UDP-Glycosyltransferase/glycogen phosphorylase"/>
    <property type="match status" value="1"/>
</dbReference>
<evidence type="ECO:0008006" key="6">
    <source>
        <dbReference type="Google" id="ProtNLM"/>
    </source>
</evidence>
<organism evidence="4 5">
    <name type="scientific">Candidatus Kuenenbacteria bacterium RIFCSPHIGHO2_02_FULL_39_13</name>
    <dbReference type="NCBI Taxonomy" id="1798561"/>
    <lineage>
        <taxon>Bacteria</taxon>
        <taxon>Candidatus Kueneniibacteriota</taxon>
    </lineage>
</organism>
<feature type="domain" description="Glycosyltransferase subfamily 4-like N-terminal" evidence="3">
    <location>
        <begin position="43"/>
        <end position="206"/>
    </location>
</feature>
<reference evidence="4 5" key="1">
    <citation type="journal article" date="2016" name="Nat. Commun.">
        <title>Thousands of microbial genomes shed light on interconnected biogeochemical processes in an aquifer system.</title>
        <authorList>
            <person name="Anantharaman K."/>
            <person name="Brown C.T."/>
            <person name="Hug L.A."/>
            <person name="Sharon I."/>
            <person name="Castelle C.J."/>
            <person name="Probst A.J."/>
            <person name="Thomas B.C."/>
            <person name="Singh A."/>
            <person name="Wilkins M.J."/>
            <person name="Karaoz U."/>
            <person name="Brodie E.L."/>
            <person name="Williams K.H."/>
            <person name="Hubbard S.S."/>
            <person name="Banfield J.F."/>
        </authorList>
    </citation>
    <scope>NUCLEOTIDE SEQUENCE [LARGE SCALE GENOMIC DNA]</scope>
</reference>
<dbReference type="CDD" id="cd03801">
    <property type="entry name" value="GT4_PimA-like"/>
    <property type="match status" value="1"/>
</dbReference>
<sequence>MKCRLASRFFDTTAKKGHNKIKYMIEPNKNKVLIFSVTYFPFVGGAEVALYEITKRITNVKFDLITAKFSRNLPDLEVVDNITVHRVGQGKKIDKYLYPLKAFFLARKLNRQNNYYLIWAMMANWAGMAALVFKLFHPKTKYFLTLQEGDSAAFLKARTWFWRPLYAQIYKKADHIQVISHWLAKRARSYGYKKEISIIPNGVNVEKFKNSQLPTNNSQLKKQLNIPEKNQIIFTSSRLVKKNDIASLIRAFDILVASCKSSVTLVIAGSGKLEQKLKQLTKDLKLENNVIFLGQIDYDEISKYYSSADIFVRSSLSEGQGIAFIEAMAAGLPVIATPVGGITDFLLDKKTGLFCQVKNPEDLAEKIKLLLADKKLYLEIQKNGLELVRQKYDWNLIAAKMKEIFNNLI</sequence>
<evidence type="ECO:0000259" key="3">
    <source>
        <dbReference type="Pfam" id="PF13439"/>
    </source>
</evidence>
<evidence type="ECO:0000313" key="4">
    <source>
        <dbReference type="EMBL" id="OGG87624.1"/>
    </source>
</evidence>
<dbReference type="Gene3D" id="3.40.50.2000">
    <property type="entry name" value="Glycogen Phosphorylase B"/>
    <property type="match status" value="2"/>
</dbReference>
<evidence type="ECO:0000313" key="5">
    <source>
        <dbReference type="Proteomes" id="UP000179136"/>
    </source>
</evidence>
<accession>A0A1F6FP33</accession>
<dbReference type="EMBL" id="MFMW01000005">
    <property type="protein sequence ID" value="OGG87624.1"/>
    <property type="molecule type" value="Genomic_DNA"/>
</dbReference>
<dbReference type="STRING" id="1798561.A3B87_00715"/>
<proteinExistence type="predicted"/>
<dbReference type="Pfam" id="PF13439">
    <property type="entry name" value="Glyco_transf_4"/>
    <property type="match status" value="1"/>
</dbReference>
<dbReference type="Proteomes" id="UP000179136">
    <property type="component" value="Unassembled WGS sequence"/>
</dbReference>
<dbReference type="InterPro" id="IPR050194">
    <property type="entry name" value="Glycosyltransferase_grp1"/>
</dbReference>
<evidence type="ECO:0000259" key="2">
    <source>
        <dbReference type="Pfam" id="PF00534"/>
    </source>
</evidence>
<protein>
    <recommendedName>
        <fullName evidence="6">Glycosyl transferase family 1 domain-containing protein</fullName>
    </recommendedName>
</protein>
<dbReference type="Pfam" id="PF00534">
    <property type="entry name" value="Glycos_transf_1"/>
    <property type="match status" value="1"/>
</dbReference>
<keyword evidence="1" id="KW-0812">Transmembrane</keyword>
<dbReference type="AlphaFoldDB" id="A0A1F6FP33"/>
<keyword evidence="1" id="KW-1133">Transmembrane helix</keyword>
<dbReference type="InterPro" id="IPR028098">
    <property type="entry name" value="Glyco_trans_4-like_N"/>
</dbReference>
<feature type="domain" description="Glycosyl transferase family 1" evidence="2">
    <location>
        <begin position="219"/>
        <end position="384"/>
    </location>
</feature>
<dbReference type="PANTHER" id="PTHR45947">
    <property type="entry name" value="SULFOQUINOVOSYL TRANSFERASE SQD2"/>
    <property type="match status" value="1"/>
</dbReference>
<dbReference type="PANTHER" id="PTHR45947:SF3">
    <property type="entry name" value="SULFOQUINOVOSYL TRANSFERASE SQD2"/>
    <property type="match status" value="1"/>
</dbReference>
<evidence type="ECO:0000256" key="1">
    <source>
        <dbReference type="SAM" id="Phobius"/>
    </source>
</evidence>
<keyword evidence="1" id="KW-0472">Membrane</keyword>
<comment type="caution">
    <text evidence="4">The sequence shown here is derived from an EMBL/GenBank/DDBJ whole genome shotgun (WGS) entry which is preliminary data.</text>
</comment>
<dbReference type="InterPro" id="IPR001296">
    <property type="entry name" value="Glyco_trans_1"/>
</dbReference>
<feature type="transmembrane region" description="Helical" evidence="1">
    <location>
        <begin position="32"/>
        <end position="51"/>
    </location>
</feature>
<name>A0A1F6FP33_9BACT</name>
<dbReference type="GO" id="GO:0016757">
    <property type="term" value="F:glycosyltransferase activity"/>
    <property type="evidence" value="ECO:0007669"/>
    <property type="project" value="InterPro"/>
</dbReference>
<feature type="transmembrane region" description="Helical" evidence="1">
    <location>
        <begin position="116"/>
        <end position="136"/>
    </location>
</feature>
<gene>
    <name evidence="4" type="ORF">A3B87_00715</name>
</gene>